<feature type="region of interest" description="Disordered" evidence="1">
    <location>
        <begin position="416"/>
        <end position="461"/>
    </location>
</feature>
<organism evidence="3 9">
    <name type="scientific">Petromyzon marinus</name>
    <name type="common">Sea lamprey</name>
    <dbReference type="NCBI Taxonomy" id="7757"/>
    <lineage>
        <taxon>Eukaryota</taxon>
        <taxon>Metazoa</taxon>
        <taxon>Chordata</taxon>
        <taxon>Craniata</taxon>
        <taxon>Vertebrata</taxon>
        <taxon>Cyclostomata</taxon>
        <taxon>Hyperoartia</taxon>
        <taxon>Petromyzontiformes</taxon>
        <taxon>Petromyzontidae</taxon>
        <taxon>Petromyzon</taxon>
    </lineage>
</organism>
<dbReference type="Proteomes" id="UP001318040">
    <property type="component" value="Chromosome 31"/>
</dbReference>
<evidence type="ECO:0000259" key="2">
    <source>
        <dbReference type="Pfam" id="PF09133"/>
    </source>
</evidence>
<reference evidence="4 5" key="1">
    <citation type="submission" date="2025-04" db="UniProtKB">
        <authorList>
            <consortium name="RefSeq"/>
        </authorList>
    </citation>
    <scope>IDENTIFICATION</scope>
    <source>
        <tissue evidence="4 5">Sperm</tissue>
    </source>
</reference>
<feature type="compositionally biased region" description="Polar residues" evidence="1">
    <location>
        <begin position="541"/>
        <end position="551"/>
    </location>
</feature>
<evidence type="ECO:0000313" key="9">
    <source>
        <dbReference type="RefSeq" id="XP_032819541.1"/>
    </source>
</evidence>
<evidence type="ECO:0000313" key="3">
    <source>
        <dbReference type="Proteomes" id="UP001318040"/>
    </source>
</evidence>
<feature type="region of interest" description="Disordered" evidence="1">
    <location>
        <begin position="593"/>
        <end position="703"/>
    </location>
</feature>
<feature type="region of interest" description="Disordered" evidence="1">
    <location>
        <begin position="481"/>
        <end position="520"/>
    </location>
</feature>
<proteinExistence type="predicted"/>
<dbReference type="Pfam" id="PF09133">
    <property type="entry name" value="SANTA"/>
    <property type="match status" value="1"/>
</dbReference>
<feature type="domain" description="SANTA" evidence="2">
    <location>
        <begin position="227"/>
        <end position="311"/>
    </location>
</feature>
<dbReference type="InterPro" id="IPR039110">
    <property type="entry name" value="KNL2-like"/>
</dbReference>
<dbReference type="GO" id="GO:0000775">
    <property type="term" value="C:chromosome, centromeric region"/>
    <property type="evidence" value="ECO:0007669"/>
    <property type="project" value="TreeGrafter"/>
</dbReference>
<evidence type="ECO:0000256" key="1">
    <source>
        <dbReference type="SAM" id="MobiDB-lite"/>
    </source>
</evidence>
<dbReference type="RefSeq" id="XP_032819542.1">
    <property type="nucleotide sequence ID" value="XM_032963651.1"/>
</dbReference>
<dbReference type="RefSeq" id="XP_032819539.1">
    <property type="nucleotide sequence ID" value="XM_032963648.1"/>
</dbReference>
<dbReference type="PANTHER" id="PTHR16124:SF3">
    <property type="entry name" value="MIS18-BINDING PROTEIN 1"/>
    <property type="match status" value="1"/>
</dbReference>
<dbReference type="RefSeq" id="XP_032819536.1">
    <property type="nucleotide sequence ID" value="XM_032963645.1"/>
</dbReference>
<evidence type="ECO:0000313" key="11">
    <source>
        <dbReference type="RefSeq" id="XP_032819543.1"/>
    </source>
</evidence>
<name>A0AAJ7TMG2_PETMA</name>
<evidence type="ECO:0000313" key="7">
    <source>
        <dbReference type="RefSeq" id="XP_032819539.1"/>
    </source>
</evidence>
<dbReference type="RefSeq" id="XP_032819535.1">
    <property type="nucleotide sequence ID" value="XM_032963644.1"/>
</dbReference>
<dbReference type="RefSeq" id="XP_032819538.1">
    <property type="nucleotide sequence ID" value="XM_032963647.1"/>
</dbReference>
<evidence type="ECO:0000313" key="10">
    <source>
        <dbReference type="RefSeq" id="XP_032819542.1"/>
    </source>
</evidence>
<feature type="region of interest" description="Disordered" evidence="1">
    <location>
        <begin position="541"/>
        <end position="572"/>
    </location>
</feature>
<feature type="compositionally biased region" description="Basic and acidic residues" evidence="1">
    <location>
        <begin position="416"/>
        <end position="425"/>
    </location>
</feature>
<accession>A0AAJ7TMG2</accession>
<keyword evidence="3" id="KW-1185">Reference proteome</keyword>
<evidence type="ECO:0000313" key="5">
    <source>
        <dbReference type="RefSeq" id="XP_032819536.1"/>
    </source>
</evidence>
<protein>
    <submittedName>
        <fullName evidence="4 5">Uncharacterized protein LOC116947663 isoform X1</fullName>
    </submittedName>
</protein>
<feature type="region of interest" description="Disordered" evidence="1">
    <location>
        <begin position="321"/>
        <end position="368"/>
    </location>
</feature>
<evidence type="ECO:0000313" key="8">
    <source>
        <dbReference type="RefSeq" id="XP_032819540.1"/>
    </source>
</evidence>
<sequence length="790" mass="86777">MRRNMDDEETAVMRGMWIPLGLPYIGKNGAPLPSMCEFMFRKMVSQSTQTEFADEAQANPRTWANAFSQTMDIAWASPIGPPKGTLRKSPFDLAKDIARASLYCRGREEMDTPQDYHVALKKGIAQVSPIGMEGSIARTHPDGMDDEQGYIENVTLDNLSQEEGFVAVLKEYGDISEGMELIDQQQNCTRQRPPVKRGSLLEAELETGLDKEQMTPADGSSHQAGNITLKMWTIASVGATAVFVEGIRTDINVMWHSSVIVQRLSARQLKTKSGAIYSLKGPPNFPNREPSVFPSAVYRKFADGFPDDWDKILTRHLAIHKTETRGAQPSERGESPAKDKARQTKTTSLTKRQLPKAPCTRSGRHVRPPLDYWRGEHLITDPKTGKVHVTAGGHDYLLSHSITTPARKHLYEMEKSAGDVTDKSLKRPKPRSMKAPARQVSDHDGTTKGSHKHQQIVPKPTARRLIEVKLALDALLQDLSSANQTESRTEQTESHTEQTERGSLGGSGSTGGEVAQMDHNSVKPVPSIYLKTILPDTLSAIQSLPSPSDAQTLEPPQPCENQVALQHSSKKRTLTLQDPTELLTELEECTEAIDEEESASKGIVRKAKRFRTTSGPTMSTAATPTKEVGAQSERQRVESEGHSPSGPASKKPFQKPRNHEATGNEGDVGWPQSSSSSSECPSRSKRLRTRSERKALHLRAAKRSSMEAVTKAARFQNLQVSESTKTVGVKPGMGSIGANGAACAWRSLQLPLSSADLPLNTAADFIFSAITESEYNLHLRYAEGDHDLSD</sequence>
<dbReference type="KEGG" id="pmrn:116947663"/>
<dbReference type="PANTHER" id="PTHR16124">
    <property type="entry name" value="MIS18-BINDING PROTEIN 1"/>
    <property type="match status" value="1"/>
</dbReference>
<dbReference type="AlphaFoldDB" id="A0AAJ7TMG2"/>
<gene>
    <name evidence="4 5 6 7 8 9 10 11" type="primary">LOC116947663</name>
</gene>
<dbReference type="InterPro" id="IPR015216">
    <property type="entry name" value="SANTA"/>
</dbReference>
<dbReference type="RefSeq" id="XP_032819540.1">
    <property type="nucleotide sequence ID" value="XM_032963649.1"/>
</dbReference>
<feature type="compositionally biased region" description="Polar residues" evidence="1">
    <location>
        <begin position="612"/>
        <end position="623"/>
    </location>
</feature>
<evidence type="ECO:0000313" key="4">
    <source>
        <dbReference type="RefSeq" id="XP_032819535.1"/>
    </source>
</evidence>
<dbReference type="RefSeq" id="XP_032819543.1">
    <property type="nucleotide sequence ID" value="XM_032963652.1"/>
</dbReference>
<feature type="compositionally biased region" description="Basic and acidic residues" evidence="1">
    <location>
        <begin position="487"/>
        <end position="500"/>
    </location>
</feature>
<evidence type="ECO:0000313" key="6">
    <source>
        <dbReference type="RefSeq" id="XP_032819538.1"/>
    </source>
</evidence>
<feature type="compositionally biased region" description="Basic and acidic residues" evidence="1">
    <location>
        <begin position="331"/>
        <end position="342"/>
    </location>
</feature>
<dbReference type="RefSeq" id="XP_032819541.1">
    <property type="nucleotide sequence ID" value="XM_032963650.1"/>
</dbReference>